<comment type="caution">
    <text evidence="3">The sequence shown here is derived from an EMBL/GenBank/DDBJ whole genome shotgun (WGS) entry which is preliminary data.</text>
</comment>
<reference evidence="3 4" key="1">
    <citation type="submission" date="2019-06" db="EMBL/GenBank/DDBJ databases">
        <title>Whole genome shotgun sequence of Streptomyces spinoverrucosus NBRC 14228.</title>
        <authorList>
            <person name="Hosoyama A."/>
            <person name="Uohara A."/>
            <person name="Ohji S."/>
            <person name="Ichikawa N."/>
        </authorList>
    </citation>
    <scope>NUCLEOTIDE SEQUENCE [LARGE SCALE GENOMIC DNA]</scope>
    <source>
        <strain evidence="3 4">NBRC 14228</strain>
    </source>
</reference>
<protein>
    <submittedName>
        <fullName evidence="3">Uncharacterized protein</fullName>
    </submittedName>
</protein>
<feature type="transmembrane region" description="Helical" evidence="2">
    <location>
        <begin position="144"/>
        <end position="167"/>
    </location>
</feature>
<organism evidence="3 4">
    <name type="scientific">Streptomyces spinoverrucosus</name>
    <dbReference type="NCBI Taxonomy" id="284043"/>
    <lineage>
        <taxon>Bacteria</taxon>
        <taxon>Bacillati</taxon>
        <taxon>Actinomycetota</taxon>
        <taxon>Actinomycetes</taxon>
        <taxon>Kitasatosporales</taxon>
        <taxon>Streptomycetaceae</taxon>
        <taxon>Streptomyces</taxon>
    </lineage>
</organism>
<feature type="region of interest" description="Disordered" evidence="1">
    <location>
        <begin position="189"/>
        <end position="209"/>
    </location>
</feature>
<evidence type="ECO:0000313" key="4">
    <source>
        <dbReference type="Proteomes" id="UP000317881"/>
    </source>
</evidence>
<name>A0A4Y3V8K4_9ACTN</name>
<keyword evidence="4" id="KW-1185">Reference proteome</keyword>
<feature type="transmembrane region" description="Helical" evidence="2">
    <location>
        <begin position="118"/>
        <end position="138"/>
    </location>
</feature>
<sequence length="209" mass="21690">MEPDTPFPPAARRVITVALCGGLALVWLFDLAAHYDPQNRWSSWLPLVSGPLAAAALLFPDRRPGPAWRAGATALGSLALTAGLCGFAQLNSGTWGLLETVALLMLLARTARRVERPATAVATSAALAVAVIAMPLRGGTEYGFFGYSFVLTFAVGGAVGLGCYLLCWTPAGPAPWTPYGRTNAWNSPATCTTSSPTTSPASSSTPTPP</sequence>
<evidence type="ECO:0000256" key="1">
    <source>
        <dbReference type="SAM" id="MobiDB-lite"/>
    </source>
</evidence>
<evidence type="ECO:0000313" key="3">
    <source>
        <dbReference type="EMBL" id="GEC03542.1"/>
    </source>
</evidence>
<keyword evidence="2" id="KW-0472">Membrane</keyword>
<keyword evidence="2" id="KW-0812">Transmembrane</keyword>
<feature type="transmembrane region" description="Helical" evidence="2">
    <location>
        <begin position="41"/>
        <end position="59"/>
    </location>
</feature>
<feature type="transmembrane region" description="Helical" evidence="2">
    <location>
        <begin position="71"/>
        <end position="89"/>
    </location>
</feature>
<dbReference type="RefSeq" id="WP_229864754.1">
    <property type="nucleotide sequence ID" value="NZ_BJND01000007.1"/>
</dbReference>
<keyword evidence="2" id="KW-1133">Transmembrane helix</keyword>
<evidence type="ECO:0000256" key="2">
    <source>
        <dbReference type="SAM" id="Phobius"/>
    </source>
</evidence>
<accession>A0A4Y3V8K4</accession>
<dbReference type="EMBL" id="BJND01000007">
    <property type="protein sequence ID" value="GEC03542.1"/>
    <property type="molecule type" value="Genomic_DNA"/>
</dbReference>
<feature type="transmembrane region" description="Helical" evidence="2">
    <location>
        <begin position="12"/>
        <end position="29"/>
    </location>
</feature>
<proteinExistence type="predicted"/>
<gene>
    <name evidence="3" type="ORF">SSP24_11970</name>
</gene>
<dbReference type="AlphaFoldDB" id="A0A4Y3V8K4"/>
<dbReference type="Proteomes" id="UP000317881">
    <property type="component" value="Unassembled WGS sequence"/>
</dbReference>